<organism evidence="3">
    <name type="scientific">Granulicella tundricola (strain ATCC BAA-1859 / DSM 23138 / MP5ACTX9)</name>
    <dbReference type="NCBI Taxonomy" id="1198114"/>
    <lineage>
        <taxon>Bacteria</taxon>
        <taxon>Pseudomonadati</taxon>
        <taxon>Acidobacteriota</taxon>
        <taxon>Terriglobia</taxon>
        <taxon>Terriglobales</taxon>
        <taxon>Acidobacteriaceae</taxon>
        <taxon>Granulicella</taxon>
    </lineage>
</organism>
<proteinExistence type="predicted"/>
<gene>
    <name evidence="2" type="ordered locus">AciX9_1612</name>
</gene>
<dbReference type="STRING" id="1198114.AciX9_1612"/>
<evidence type="ECO:0008006" key="4">
    <source>
        <dbReference type="Google" id="ProtNLM"/>
    </source>
</evidence>
<dbReference type="OrthoDB" id="122364at2"/>
<dbReference type="EMBL" id="CP002480">
    <property type="protein sequence ID" value="ADW68665.1"/>
    <property type="molecule type" value="Genomic_DNA"/>
</dbReference>
<accession>E8WXP9</accession>
<dbReference type="KEGG" id="acm:AciX9_1612"/>
<reference evidence="3" key="1">
    <citation type="submission" date="2011-01" db="EMBL/GenBank/DDBJ databases">
        <title>Complete sequence of chromosome of Acidobacterium sp. MP5ACTX9.</title>
        <authorList>
            <consortium name="US DOE Joint Genome Institute"/>
            <person name="Lucas S."/>
            <person name="Copeland A."/>
            <person name="Lapidus A."/>
            <person name="Cheng J.-F."/>
            <person name="Goodwin L."/>
            <person name="Pitluck S."/>
            <person name="Teshima H."/>
            <person name="Detter J.C."/>
            <person name="Han C."/>
            <person name="Tapia R."/>
            <person name="Land M."/>
            <person name="Hauser L."/>
            <person name="Kyrpides N."/>
            <person name="Ivanova N."/>
            <person name="Ovchinnikova G."/>
            <person name="Pagani I."/>
            <person name="Rawat S.R."/>
            <person name="Mannisto M."/>
            <person name="Haggblom M.M."/>
            <person name="Woyke T."/>
        </authorList>
    </citation>
    <scope>NUCLEOTIDE SEQUENCE [LARGE SCALE GENOMIC DNA]</scope>
    <source>
        <strain evidence="3">MP5ACTX9</strain>
    </source>
</reference>
<evidence type="ECO:0000256" key="1">
    <source>
        <dbReference type="SAM" id="SignalP"/>
    </source>
</evidence>
<feature type="chain" id="PRO_5003233966" description="Lipoprotein" evidence="1">
    <location>
        <begin position="24"/>
        <end position="106"/>
    </location>
</feature>
<dbReference type="PROSITE" id="PS51257">
    <property type="entry name" value="PROKAR_LIPOPROTEIN"/>
    <property type="match status" value="1"/>
</dbReference>
<dbReference type="Proteomes" id="UP000000343">
    <property type="component" value="Chromosome"/>
</dbReference>
<dbReference type="RefSeq" id="WP_013579984.1">
    <property type="nucleotide sequence ID" value="NC_015064.1"/>
</dbReference>
<sequence>MKRLLLLPAFASLLLVAGCHDHAYYAPPPAYAPSNALFDLAGRNGFQMGAQDGARDSGSGYRFEPRRTRAYHETPGYDPGLGPFGPYQNAFRNSYLHGYDTGYYHR</sequence>
<evidence type="ECO:0000313" key="3">
    <source>
        <dbReference type="Proteomes" id="UP000000343"/>
    </source>
</evidence>
<dbReference type="eggNOG" id="ENOG50345VJ">
    <property type="taxonomic scope" value="Bacteria"/>
</dbReference>
<dbReference type="HOGENOM" id="CLU_2219408_0_0_0"/>
<keyword evidence="3" id="KW-1185">Reference proteome</keyword>
<keyword evidence="1" id="KW-0732">Signal</keyword>
<name>E8WXP9_GRATM</name>
<dbReference type="AlphaFoldDB" id="E8WXP9"/>
<feature type="signal peptide" evidence="1">
    <location>
        <begin position="1"/>
        <end position="23"/>
    </location>
</feature>
<evidence type="ECO:0000313" key="2">
    <source>
        <dbReference type="EMBL" id="ADW68665.1"/>
    </source>
</evidence>
<protein>
    <recommendedName>
        <fullName evidence="4">Lipoprotein</fullName>
    </recommendedName>
</protein>
<dbReference type="PaxDb" id="1198114-AciX9_1612"/>